<dbReference type="RefSeq" id="WP_284722633.1">
    <property type="nucleotide sequence ID" value="NZ_BSND01000004.1"/>
</dbReference>
<reference evidence="1" key="2">
    <citation type="submission" date="2023-01" db="EMBL/GenBank/DDBJ databases">
        <title>Draft genome sequence of Methylophaga thalassica strain NBRC 102424.</title>
        <authorList>
            <person name="Sun Q."/>
            <person name="Mori K."/>
        </authorList>
    </citation>
    <scope>NUCLEOTIDE SEQUENCE</scope>
    <source>
        <strain evidence="1">NBRC 102424</strain>
    </source>
</reference>
<evidence type="ECO:0008006" key="3">
    <source>
        <dbReference type="Google" id="ProtNLM"/>
    </source>
</evidence>
<dbReference type="EMBL" id="BSND01000004">
    <property type="protein sequence ID" value="GLP99119.1"/>
    <property type="molecule type" value="Genomic_DNA"/>
</dbReference>
<evidence type="ECO:0000313" key="1">
    <source>
        <dbReference type="EMBL" id="GLP99119.1"/>
    </source>
</evidence>
<evidence type="ECO:0000313" key="2">
    <source>
        <dbReference type="Proteomes" id="UP001161423"/>
    </source>
</evidence>
<protein>
    <recommendedName>
        <fullName evidence="3">Protein NO VEIN C-terminal domain-containing protein</fullName>
    </recommendedName>
</protein>
<accession>A0ABQ5TSF2</accession>
<comment type="caution">
    <text evidence="1">The sequence shown here is derived from an EMBL/GenBank/DDBJ whole genome shotgun (WGS) entry which is preliminary data.</text>
</comment>
<reference evidence="1" key="1">
    <citation type="journal article" date="2014" name="Int. J. Syst. Evol. Microbiol.">
        <title>Complete genome of a new Firmicutes species belonging to the dominant human colonic microbiota ('Ruminococcus bicirculans') reveals two chromosomes and a selective capacity to utilize plant glucans.</title>
        <authorList>
            <consortium name="NISC Comparative Sequencing Program"/>
            <person name="Wegmann U."/>
            <person name="Louis P."/>
            <person name="Goesmann A."/>
            <person name="Henrissat B."/>
            <person name="Duncan S.H."/>
            <person name="Flint H.J."/>
        </authorList>
    </citation>
    <scope>NUCLEOTIDE SEQUENCE</scope>
    <source>
        <strain evidence="1">NBRC 102424</strain>
    </source>
</reference>
<organism evidence="1 2">
    <name type="scientific">Methylophaga thalassica</name>
    <dbReference type="NCBI Taxonomy" id="40223"/>
    <lineage>
        <taxon>Bacteria</taxon>
        <taxon>Pseudomonadati</taxon>
        <taxon>Pseudomonadota</taxon>
        <taxon>Gammaproteobacteria</taxon>
        <taxon>Thiotrichales</taxon>
        <taxon>Piscirickettsiaceae</taxon>
        <taxon>Methylophaga</taxon>
    </lineage>
</organism>
<sequence>MSDWDFLHDMHNEGYGPDQIADAAACGYNPYEPLDFEEFGFSSDEWEEIDDSELSDEIFAINPEVSLVFENLVYNAKLFYSLTNRYLQIWGELGELFGEVHFGIKRHRPHTKGSDGVLGNDFIEIKTISPEKKVEEVKVKRAGNFNKLLIVKINEDFSFESQLIARKNLPKGDGTHIRASWKNKKAT</sequence>
<keyword evidence="2" id="KW-1185">Reference proteome</keyword>
<name>A0ABQ5TSF2_9GAMM</name>
<gene>
    <name evidence="1" type="ORF">GCM10007891_09730</name>
</gene>
<dbReference type="Proteomes" id="UP001161423">
    <property type="component" value="Unassembled WGS sequence"/>
</dbReference>
<proteinExistence type="predicted"/>